<gene>
    <name evidence="1" type="ORF">XA68_18298</name>
</gene>
<reference evidence="1 2" key="1">
    <citation type="journal article" date="2015" name="BMC Genomics">
        <title>Gene expression during zombie ant biting behavior reflects the complexity underlying fungal parasitic behavioral manipulation.</title>
        <authorList>
            <person name="de Bekker C."/>
            <person name="Ohm R.A."/>
            <person name="Loreto R.G."/>
            <person name="Sebastian A."/>
            <person name="Albert I."/>
            <person name="Merrow M."/>
            <person name="Brachmann A."/>
            <person name="Hughes D.P."/>
        </authorList>
    </citation>
    <scope>NUCLEOTIDE SEQUENCE [LARGE SCALE GENOMIC DNA]</scope>
    <source>
        <strain evidence="1 2">SC16a</strain>
    </source>
</reference>
<dbReference type="AlphaFoldDB" id="A0A2A9P3H0"/>
<evidence type="ECO:0000313" key="1">
    <source>
        <dbReference type="EMBL" id="PFH55450.1"/>
    </source>
</evidence>
<name>A0A2A9P3H0_OPHUN</name>
<sequence length="74" mass="8180">MQTARRLASQPCCTSLPTYLGVQSQGILFRSKIISTVGLSRTQKYLGVVLVLRVKVTAYPLNQLYSYKLSCPLG</sequence>
<protein>
    <submittedName>
        <fullName evidence="1">Uncharacterized protein</fullName>
    </submittedName>
</protein>
<evidence type="ECO:0000313" key="2">
    <source>
        <dbReference type="Proteomes" id="UP000037136"/>
    </source>
</evidence>
<reference evidence="1 2" key="2">
    <citation type="journal article" date="2017" name="Sci. Rep.">
        <title>Ant-infecting Ophiocordyceps genomes reveal a high diversity of potential behavioral manipulation genes and a possible major role for enterotoxins.</title>
        <authorList>
            <person name="de Bekker C."/>
            <person name="Ohm R.A."/>
            <person name="Evans H.C."/>
            <person name="Brachmann A."/>
            <person name="Hughes D.P."/>
        </authorList>
    </citation>
    <scope>NUCLEOTIDE SEQUENCE [LARGE SCALE GENOMIC DNA]</scope>
    <source>
        <strain evidence="1 2">SC16a</strain>
    </source>
</reference>
<comment type="caution">
    <text evidence="1">The sequence shown here is derived from an EMBL/GenBank/DDBJ whole genome shotgun (WGS) entry which is preliminary data.</text>
</comment>
<organism evidence="1 2">
    <name type="scientific">Ophiocordyceps unilateralis</name>
    <name type="common">Zombie-ant fungus</name>
    <name type="synonym">Torrubia unilateralis</name>
    <dbReference type="NCBI Taxonomy" id="268505"/>
    <lineage>
        <taxon>Eukaryota</taxon>
        <taxon>Fungi</taxon>
        <taxon>Dikarya</taxon>
        <taxon>Ascomycota</taxon>
        <taxon>Pezizomycotina</taxon>
        <taxon>Sordariomycetes</taxon>
        <taxon>Hypocreomycetidae</taxon>
        <taxon>Hypocreales</taxon>
        <taxon>Ophiocordycipitaceae</taxon>
        <taxon>Ophiocordyceps</taxon>
    </lineage>
</organism>
<accession>A0A2A9P3H0</accession>
<dbReference type="Proteomes" id="UP000037136">
    <property type="component" value="Unassembled WGS sequence"/>
</dbReference>
<dbReference type="EMBL" id="LAZP02000911">
    <property type="protein sequence ID" value="PFH55450.1"/>
    <property type="molecule type" value="Genomic_DNA"/>
</dbReference>
<keyword evidence="2" id="KW-1185">Reference proteome</keyword>
<proteinExistence type="predicted"/>